<evidence type="ECO:0000256" key="2">
    <source>
        <dbReference type="ARBA" id="ARBA00008000"/>
    </source>
</evidence>
<keyword evidence="5 8" id="KW-0274">FAD</keyword>
<evidence type="ECO:0000256" key="6">
    <source>
        <dbReference type="PIRSR" id="PIRSR625650-1"/>
    </source>
</evidence>
<evidence type="ECO:0000259" key="11">
    <source>
        <dbReference type="PROSITE" id="PS51387"/>
    </source>
</evidence>
<name>L8GH98_ACACF</name>
<dbReference type="PROSITE" id="PS51387">
    <property type="entry name" value="FAD_PCMH"/>
    <property type="match status" value="1"/>
</dbReference>
<dbReference type="GO" id="GO:0008609">
    <property type="term" value="F:alkylglycerone-phosphate synthase activity"/>
    <property type="evidence" value="ECO:0007669"/>
    <property type="project" value="UniProtKB-EC"/>
</dbReference>
<dbReference type="Pfam" id="PF02913">
    <property type="entry name" value="FAD-oxidase_C"/>
    <property type="match status" value="1"/>
</dbReference>
<dbReference type="Gene3D" id="3.30.300.330">
    <property type="match status" value="1"/>
</dbReference>
<evidence type="ECO:0000256" key="3">
    <source>
        <dbReference type="ARBA" id="ARBA00012385"/>
    </source>
</evidence>
<comment type="subcellular location">
    <subcellularLocation>
        <location evidence="10">Peroxisome</location>
    </subcellularLocation>
</comment>
<dbReference type="GeneID" id="14912002"/>
<feature type="domain" description="FAD-binding PCMH-type" evidence="11">
    <location>
        <begin position="33"/>
        <end position="215"/>
    </location>
</feature>
<dbReference type="PANTHER" id="PTHR46568:SF1">
    <property type="entry name" value="ALKYLDIHYDROXYACETONEPHOSPHATE SYNTHASE, PEROXISOMAL"/>
    <property type="match status" value="1"/>
</dbReference>
<dbReference type="InterPro" id="IPR025650">
    <property type="entry name" value="Alkyl-DHAP_Synthase"/>
</dbReference>
<keyword evidence="13" id="KW-1185">Reference proteome</keyword>
<keyword evidence="10" id="KW-0576">Peroxisome</keyword>
<dbReference type="Gene3D" id="3.30.43.10">
    <property type="entry name" value="Uridine Diphospho-n-acetylenolpyruvylglucosamine Reductase, domain 2"/>
    <property type="match status" value="1"/>
</dbReference>
<evidence type="ECO:0000256" key="8">
    <source>
        <dbReference type="PIRSR" id="PIRSR625650-3"/>
    </source>
</evidence>
<dbReference type="Gene3D" id="3.30.70.3450">
    <property type="match status" value="1"/>
</dbReference>
<comment type="cofactor">
    <cofactor evidence="8 10">
        <name>FAD</name>
        <dbReference type="ChEBI" id="CHEBI:57692"/>
    </cofactor>
</comment>
<dbReference type="GO" id="GO:0008610">
    <property type="term" value="P:lipid biosynthetic process"/>
    <property type="evidence" value="ECO:0007669"/>
    <property type="project" value="InterPro"/>
</dbReference>
<dbReference type="InterPro" id="IPR016166">
    <property type="entry name" value="FAD-bd_PCMH"/>
</dbReference>
<sequence>MKGNLLRSFNLDSSEQTGTYWDAAHMPEGQGVITDAPDCVLYPQSHEDVERIVQAAHVHRAHLIPSGGRTNIVGATEAERIENRFVASLDLRRMNRMLWVDKKTMTACFEAGILGPDLENGLKKEGLSLGHDPDSFQWSTLGGWLATCSSGMQSDKYGDIEDMCLSLKVVTPGVGTITTPFVPRNGSGPALKHLFIGTEGVMGVITQAVMRVHKIPAKQEFHGILFPSFEHGVAAIHTMVRKESHPAMVRLYDPDETRLSFHMKPKSSKLVSAFSELLKKFLERFKNFDLQNICLMIVGVEGEVDNVNFQKKKVFKIAKEAGGFWIGQGPGKSWHEKRYDLPMLRDLLLEKGLWVDVAETAVSFSNLLLLWKDVKESVLDAFKERNAPGWIGAHISHTYTSGVCIYFHYASVQQLDKKDDVHGEEDLSIYLDAKKAATTAILRNNGALSHHHGVGYEHVPFMSRYIGKSSIKLLSDIKKTLDPASVCNPGKLLPEAGKEDMDNEDLSFYKYGFASLTDQLKQASSVRAKSAL</sequence>
<dbReference type="Proteomes" id="UP000011083">
    <property type="component" value="Unassembled WGS sequence"/>
</dbReference>
<feature type="site" description="Important for enzyme activity" evidence="9">
    <location>
        <position position="250"/>
    </location>
</feature>
<feature type="binding site" evidence="8">
    <location>
        <begin position="199"/>
        <end position="205"/>
    </location>
    <ligand>
        <name>FAD</name>
        <dbReference type="ChEBI" id="CHEBI:57692"/>
    </ligand>
</feature>
<comment type="catalytic activity">
    <reaction evidence="10">
        <text>a long chain fatty alcohol + a 1-acylglycerone 3-phosphate = a 1-O-alkylglycerone 3-phosphate + a long-chain fatty acid + H(+)</text>
        <dbReference type="Rhea" id="RHEA:36171"/>
        <dbReference type="ChEBI" id="CHEBI:15378"/>
        <dbReference type="ChEBI" id="CHEBI:17135"/>
        <dbReference type="ChEBI" id="CHEBI:57534"/>
        <dbReference type="ChEBI" id="CHEBI:57560"/>
        <dbReference type="ChEBI" id="CHEBI:73315"/>
        <dbReference type="EC" id="2.5.1.26"/>
    </reaction>
</comment>
<feature type="binding site" evidence="8">
    <location>
        <begin position="147"/>
        <end position="150"/>
    </location>
    <ligand>
        <name>FAD</name>
        <dbReference type="ChEBI" id="CHEBI:57692"/>
    </ligand>
</feature>
<dbReference type="Pfam" id="PF01565">
    <property type="entry name" value="FAD_binding_4"/>
    <property type="match status" value="1"/>
</dbReference>
<dbReference type="Gene3D" id="1.10.45.10">
    <property type="entry name" value="Vanillyl-alcohol Oxidase, Chain A, domain 4"/>
    <property type="match status" value="1"/>
</dbReference>
<dbReference type="OrthoDB" id="7786253at2759"/>
<keyword evidence="4 10" id="KW-0285">Flavoprotein</keyword>
<dbReference type="InterPro" id="IPR016167">
    <property type="entry name" value="FAD-bd_PCMH_sub1"/>
</dbReference>
<evidence type="ECO:0000256" key="10">
    <source>
        <dbReference type="RuleBase" id="RU363113"/>
    </source>
</evidence>
<dbReference type="InterPro" id="IPR016171">
    <property type="entry name" value="Vanillyl_alc_oxidase_C-sub2"/>
</dbReference>
<feature type="binding site" evidence="8">
    <location>
        <begin position="134"/>
        <end position="140"/>
    </location>
    <ligand>
        <name>FAD</name>
        <dbReference type="ChEBI" id="CHEBI:57692"/>
    </ligand>
</feature>
<dbReference type="EMBL" id="KB008148">
    <property type="protein sequence ID" value="ELR11561.1"/>
    <property type="molecule type" value="Genomic_DNA"/>
</dbReference>
<keyword evidence="10" id="KW-0444">Lipid biosynthesis</keyword>
<dbReference type="STRING" id="1257118.L8GH98"/>
<dbReference type="RefSeq" id="XP_004333574.1">
    <property type="nucleotide sequence ID" value="XM_004333526.1"/>
</dbReference>
<dbReference type="KEGG" id="acan:ACA1_257920"/>
<evidence type="ECO:0000256" key="4">
    <source>
        <dbReference type="ARBA" id="ARBA00022630"/>
    </source>
</evidence>
<keyword evidence="10" id="KW-0808">Transferase</keyword>
<reference evidence="12 13" key="1">
    <citation type="journal article" date="2013" name="Genome Biol.">
        <title>Genome of Acanthamoeba castellanii highlights extensive lateral gene transfer and early evolution of tyrosine kinase signaling.</title>
        <authorList>
            <person name="Clarke M."/>
            <person name="Lohan A.J."/>
            <person name="Liu B."/>
            <person name="Lagkouvardos I."/>
            <person name="Roy S."/>
            <person name="Zafar N."/>
            <person name="Bertelli C."/>
            <person name="Schilde C."/>
            <person name="Kianianmomeni A."/>
            <person name="Burglin T.R."/>
            <person name="Frech C."/>
            <person name="Turcotte B."/>
            <person name="Kopec K.O."/>
            <person name="Synnott J.M."/>
            <person name="Choo C."/>
            <person name="Paponov I."/>
            <person name="Finkler A."/>
            <person name="Soon Heng Tan C."/>
            <person name="Hutchins A.P."/>
            <person name="Weinmeier T."/>
            <person name="Rattei T."/>
            <person name="Chu J.S."/>
            <person name="Gimenez G."/>
            <person name="Irimia M."/>
            <person name="Rigden D.J."/>
            <person name="Fitzpatrick D.A."/>
            <person name="Lorenzo-Morales J."/>
            <person name="Bateman A."/>
            <person name="Chiu C.H."/>
            <person name="Tang P."/>
            <person name="Hegemann P."/>
            <person name="Fromm H."/>
            <person name="Raoult D."/>
            <person name="Greub G."/>
            <person name="Miranda-Saavedra D."/>
            <person name="Chen N."/>
            <person name="Nash P."/>
            <person name="Ginger M.L."/>
            <person name="Horn M."/>
            <person name="Schaap P."/>
            <person name="Caler L."/>
            <person name="Loftus B."/>
        </authorList>
    </citation>
    <scope>NUCLEOTIDE SEQUENCE [LARGE SCALE GENOMIC DNA]</scope>
    <source>
        <strain evidence="12 13">Neff</strain>
    </source>
</reference>
<dbReference type="InterPro" id="IPR036318">
    <property type="entry name" value="FAD-bd_PCMH-like_sf"/>
</dbReference>
<keyword evidence="10" id="KW-0443">Lipid metabolism</keyword>
<comment type="function">
    <text evidence="10">Catalyzes the exchange of an acyl for a long-chain alkyl group and the formation of the ether bond in the biosynthesis of ether phospholipids.</text>
</comment>
<dbReference type="InterPro" id="IPR016169">
    <property type="entry name" value="FAD-bd_PCMH_sub2"/>
</dbReference>
<comment type="subunit">
    <text evidence="10">Homodimer.</text>
</comment>
<accession>L8GH98</accession>
<dbReference type="EC" id="2.5.1.26" evidence="3 10"/>
<dbReference type="AlphaFoldDB" id="L8GH98"/>
<dbReference type="PANTHER" id="PTHR46568">
    <property type="entry name" value="ALKYLDIHYDROXYACETONEPHOSPHATE SYNTHASE, PEROXISOMAL"/>
    <property type="match status" value="1"/>
</dbReference>
<feature type="active site" description="Proton donor/acceptor" evidence="6">
    <location>
        <position position="406"/>
    </location>
</feature>
<feature type="binding site" evidence="7">
    <location>
        <position position="345"/>
    </location>
    <ligand>
        <name>substrate</name>
    </ligand>
</feature>
<dbReference type="SUPFAM" id="SSF56176">
    <property type="entry name" value="FAD-binding/transporter-associated domain-like"/>
    <property type="match status" value="1"/>
</dbReference>
<evidence type="ECO:0000313" key="12">
    <source>
        <dbReference type="EMBL" id="ELR11561.1"/>
    </source>
</evidence>
<dbReference type="GO" id="GO:0071949">
    <property type="term" value="F:FAD binding"/>
    <property type="evidence" value="ECO:0007669"/>
    <property type="project" value="InterPro"/>
</dbReference>
<dbReference type="Gene3D" id="3.30.465.10">
    <property type="match status" value="1"/>
</dbReference>
<evidence type="ECO:0000313" key="13">
    <source>
        <dbReference type="Proteomes" id="UP000011083"/>
    </source>
</evidence>
<evidence type="ECO:0000256" key="7">
    <source>
        <dbReference type="PIRSR" id="PIRSR625650-2"/>
    </source>
</evidence>
<protein>
    <recommendedName>
        <fullName evidence="3 10">Alkylglycerone-phosphate synthase</fullName>
        <shortName evidence="10">Alkyl-DHAP synthase</shortName>
        <ecNumber evidence="3 10">2.5.1.26</ecNumber>
    </recommendedName>
</protein>
<gene>
    <name evidence="12" type="ORF">ACA1_257920</name>
</gene>
<evidence type="ECO:0000256" key="9">
    <source>
        <dbReference type="PIRSR" id="PIRSR625650-4"/>
    </source>
</evidence>
<evidence type="ECO:0000256" key="1">
    <source>
        <dbReference type="ARBA" id="ARBA00004670"/>
    </source>
</evidence>
<dbReference type="InterPro" id="IPR006094">
    <property type="entry name" value="Oxid_FAD_bind_N"/>
</dbReference>
<dbReference type="InterPro" id="IPR004113">
    <property type="entry name" value="FAD-bd_oxidored_4_C"/>
</dbReference>
<proteinExistence type="inferred from homology"/>
<comment type="similarity">
    <text evidence="2 10">Belongs to the FAD-binding oxidoreductase/transferase type 4 family.</text>
</comment>
<dbReference type="VEuPathDB" id="AmoebaDB:ACA1_257920"/>
<dbReference type="GO" id="GO:0005777">
    <property type="term" value="C:peroxisome"/>
    <property type="evidence" value="ECO:0007669"/>
    <property type="project" value="UniProtKB-SubCell"/>
</dbReference>
<dbReference type="OMA" id="VDVLDWC"/>
<organism evidence="12 13">
    <name type="scientific">Acanthamoeba castellanii (strain ATCC 30010 / Neff)</name>
    <dbReference type="NCBI Taxonomy" id="1257118"/>
    <lineage>
        <taxon>Eukaryota</taxon>
        <taxon>Amoebozoa</taxon>
        <taxon>Discosea</taxon>
        <taxon>Longamoebia</taxon>
        <taxon>Centramoebida</taxon>
        <taxon>Acanthamoebidae</taxon>
        <taxon>Acanthamoeba</taxon>
    </lineage>
</organism>
<dbReference type="InterPro" id="IPR016164">
    <property type="entry name" value="FAD-linked_Oxase-like_C"/>
</dbReference>
<evidence type="ECO:0000256" key="5">
    <source>
        <dbReference type="ARBA" id="ARBA00022827"/>
    </source>
</evidence>
<comment type="pathway">
    <text evidence="1 10">Glycerolipid metabolism; ether lipid biosynthesis.</text>
</comment>
<dbReference type="SUPFAM" id="SSF55103">
    <property type="entry name" value="FAD-linked oxidases, C-terminal domain"/>
    <property type="match status" value="1"/>
</dbReference>